<dbReference type="Proteomes" id="UP000193862">
    <property type="component" value="Unassembled WGS sequence"/>
</dbReference>
<evidence type="ECO:0000256" key="3">
    <source>
        <dbReference type="ARBA" id="ARBA00022475"/>
    </source>
</evidence>
<dbReference type="Pfam" id="PF00892">
    <property type="entry name" value="EamA"/>
    <property type="match status" value="1"/>
</dbReference>
<feature type="transmembrane region" description="Helical" evidence="13">
    <location>
        <begin position="59"/>
        <end position="79"/>
    </location>
</feature>
<evidence type="ECO:0000256" key="10">
    <source>
        <dbReference type="ARBA" id="ARBA00023098"/>
    </source>
</evidence>
<dbReference type="InterPro" id="IPR000390">
    <property type="entry name" value="Small_drug/metabolite_transptr"/>
</dbReference>
<dbReference type="GO" id="GO:0009245">
    <property type="term" value="P:lipid A biosynthetic process"/>
    <property type="evidence" value="ECO:0007669"/>
    <property type="project" value="UniProtKB-KW"/>
</dbReference>
<keyword evidence="8" id="KW-0448">Lipopolysaccharide biosynthesis</keyword>
<name>A0A1Y5ST29_9RHOB</name>
<feature type="transmembrane region" description="Helical" evidence="13">
    <location>
        <begin position="174"/>
        <end position="196"/>
    </location>
</feature>
<evidence type="ECO:0000256" key="9">
    <source>
        <dbReference type="ARBA" id="ARBA00022989"/>
    </source>
</evidence>
<dbReference type="InterPro" id="IPR037185">
    <property type="entry name" value="EmrE-like"/>
</dbReference>
<organism evidence="15 16">
    <name type="scientific">Aquimixticola soesokkakensis</name>
    <dbReference type="NCBI Taxonomy" id="1519096"/>
    <lineage>
        <taxon>Bacteria</taxon>
        <taxon>Pseudomonadati</taxon>
        <taxon>Pseudomonadota</taxon>
        <taxon>Alphaproteobacteria</taxon>
        <taxon>Rhodobacterales</taxon>
        <taxon>Paracoccaceae</taxon>
        <taxon>Aquimixticola</taxon>
    </lineage>
</organism>
<evidence type="ECO:0000256" key="1">
    <source>
        <dbReference type="ARBA" id="ARBA00004651"/>
    </source>
</evidence>
<evidence type="ECO:0000256" key="6">
    <source>
        <dbReference type="ARBA" id="ARBA00022556"/>
    </source>
</evidence>
<keyword evidence="4" id="KW-0444">Lipid biosynthesis</keyword>
<evidence type="ECO:0000256" key="12">
    <source>
        <dbReference type="ARBA" id="ARBA00038032"/>
    </source>
</evidence>
<feature type="transmembrane region" description="Helical" evidence="13">
    <location>
        <begin position="35"/>
        <end position="53"/>
    </location>
</feature>
<feature type="transmembrane region" description="Helical" evidence="13">
    <location>
        <begin position="236"/>
        <end position="258"/>
    </location>
</feature>
<protein>
    <submittedName>
        <fullName evidence="15">EamA-like transporter family protein</fullName>
    </submittedName>
</protein>
<proteinExistence type="inferred from homology"/>
<keyword evidence="6" id="KW-0441">Lipid A biosynthesis</keyword>
<evidence type="ECO:0000256" key="8">
    <source>
        <dbReference type="ARBA" id="ARBA00022985"/>
    </source>
</evidence>
<dbReference type="InterPro" id="IPR000620">
    <property type="entry name" value="EamA_dom"/>
</dbReference>
<keyword evidence="7 13" id="KW-0812">Transmembrane</keyword>
<keyword evidence="3" id="KW-1003">Cell membrane</keyword>
<reference evidence="15 16" key="1">
    <citation type="submission" date="2017-03" db="EMBL/GenBank/DDBJ databases">
        <authorList>
            <person name="Afonso C.L."/>
            <person name="Miller P.J."/>
            <person name="Scott M.A."/>
            <person name="Spackman E."/>
            <person name="Goraichik I."/>
            <person name="Dimitrov K.M."/>
            <person name="Suarez D.L."/>
            <person name="Swayne D.E."/>
        </authorList>
    </citation>
    <scope>NUCLEOTIDE SEQUENCE [LARGE SCALE GENOMIC DNA]</scope>
    <source>
        <strain evidence="15 16">CECT 8620</strain>
    </source>
</reference>
<keyword evidence="9 13" id="KW-1133">Transmembrane helix</keyword>
<evidence type="ECO:0000256" key="13">
    <source>
        <dbReference type="SAM" id="Phobius"/>
    </source>
</evidence>
<dbReference type="PANTHER" id="PTHR30561:SF1">
    <property type="entry name" value="MULTIDRUG TRANSPORTER EMRE"/>
    <property type="match status" value="1"/>
</dbReference>
<evidence type="ECO:0000256" key="4">
    <source>
        <dbReference type="ARBA" id="ARBA00022516"/>
    </source>
</evidence>
<evidence type="ECO:0000256" key="7">
    <source>
        <dbReference type="ARBA" id="ARBA00022692"/>
    </source>
</evidence>
<dbReference type="GO" id="GO:0009103">
    <property type="term" value="P:lipopolysaccharide biosynthetic process"/>
    <property type="evidence" value="ECO:0007669"/>
    <property type="project" value="UniProtKB-KW"/>
</dbReference>
<keyword evidence="16" id="KW-1185">Reference proteome</keyword>
<feature type="transmembrane region" description="Helical" evidence="13">
    <location>
        <begin position="6"/>
        <end position="23"/>
    </location>
</feature>
<evidence type="ECO:0000313" key="15">
    <source>
        <dbReference type="EMBL" id="SLN44599.1"/>
    </source>
</evidence>
<comment type="similarity">
    <text evidence="12">Belongs to the drug/metabolite transporter (DMT) superfamily. Small multidrug resistance (SMR) (TC 2.A.7.1) family.</text>
</comment>
<dbReference type="GO" id="GO:0022857">
    <property type="term" value="F:transmembrane transporter activity"/>
    <property type="evidence" value="ECO:0007669"/>
    <property type="project" value="InterPro"/>
</dbReference>
<evidence type="ECO:0000259" key="14">
    <source>
        <dbReference type="Pfam" id="PF00892"/>
    </source>
</evidence>
<feature type="transmembrane region" description="Helical" evidence="13">
    <location>
        <begin position="208"/>
        <end position="230"/>
    </location>
</feature>
<evidence type="ECO:0000256" key="11">
    <source>
        <dbReference type="ARBA" id="ARBA00023136"/>
    </source>
</evidence>
<feature type="transmembrane region" description="Helical" evidence="13">
    <location>
        <begin position="114"/>
        <end position="133"/>
    </location>
</feature>
<evidence type="ECO:0000256" key="5">
    <source>
        <dbReference type="ARBA" id="ARBA00022519"/>
    </source>
</evidence>
<accession>A0A1Y5ST29</accession>
<keyword evidence="2" id="KW-0813">Transport</keyword>
<dbReference type="RefSeq" id="WP_085836634.1">
    <property type="nucleotide sequence ID" value="NZ_FWFS01000006.1"/>
</dbReference>
<keyword evidence="11 13" id="KW-0472">Membrane</keyword>
<sequence length="283" mass="29517">MTTPVFAAVLLAALLHAGWNALVKGSSDKSLGMTAVALGYAPISILALVVFPLPAPESLPYIATSILLHLAYMLCLLACYRHGDLTQTYPLARGSAPMIVALVSVLWLGVALDAMTLVSLGLIGAGIISLTVTRGGPSSPQHRRRSVISALLTGGFIAAYSLNDGVGVRLSGSAVGYFAATALGVSALWTLGCLALRRRLLSQVARSARLSFVIGGNASFIAYVLVVWAFTQAPIALVSALRETSIVFALLIGVGFLGEPLNLRKAFATFLTLLGVVALRLSR</sequence>
<dbReference type="AlphaFoldDB" id="A0A1Y5ST29"/>
<evidence type="ECO:0000256" key="2">
    <source>
        <dbReference type="ARBA" id="ARBA00022448"/>
    </source>
</evidence>
<dbReference type="OrthoDB" id="9783707at2"/>
<dbReference type="PANTHER" id="PTHR30561">
    <property type="entry name" value="SMR FAMILY PROTON-DEPENDENT DRUG EFFLUX TRANSPORTER SUGE"/>
    <property type="match status" value="1"/>
</dbReference>
<evidence type="ECO:0000313" key="16">
    <source>
        <dbReference type="Proteomes" id="UP000193862"/>
    </source>
</evidence>
<feature type="transmembrane region" description="Helical" evidence="13">
    <location>
        <begin position="91"/>
        <end position="108"/>
    </location>
</feature>
<gene>
    <name evidence="15" type="ORF">AQS8620_01799</name>
</gene>
<dbReference type="EMBL" id="FWFS01000006">
    <property type="protein sequence ID" value="SLN44599.1"/>
    <property type="molecule type" value="Genomic_DNA"/>
</dbReference>
<feature type="transmembrane region" description="Helical" evidence="13">
    <location>
        <begin position="145"/>
        <end position="162"/>
    </location>
</feature>
<keyword evidence="10" id="KW-0443">Lipid metabolism</keyword>
<dbReference type="SUPFAM" id="SSF103481">
    <property type="entry name" value="Multidrug resistance efflux transporter EmrE"/>
    <property type="match status" value="2"/>
</dbReference>
<comment type="subcellular location">
    <subcellularLocation>
        <location evidence="1">Cell membrane</location>
        <topology evidence="1">Multi-pass membrane protein</topology>
    </subcellularLocation>
</comment>
<dbReference type="GO" id="GO:0005886">
    <property type="term" value="C:plasma membrane"/>
    <property type="evidence" value="ECO:0007669"/>
    <property type="project" value="UniProtKB-SubCell"/>
</dbReference>
<dbReference type="Gene3D" id="1.10.3730.20">
    <property type="match status" value="2"/>
</dbReference>
<feature type="domain" description="EamA" evidence="14">
    <location>
        <begin position="178"/>
        <end position="279"/>
    </location>
</feature>
<keyword evidence="5" id="KW-0997">Cell inner membrane</keyword>